<gene>
    <name evidence="1" type="ORF">LSINAPIS_LOCUS2607</name>
</gene>
<reference evidence="1 2" key="1">
    <citation type="submission" date="2017-07" db="EMBL/GenBank/DDBJ databases">
        <authorList>
            <person name="Talla V."/>
            <person name="Backstrom N."/>
        </authorList>
    </citation>
    <scope>NUCLEOTIDE SEQUENCE [LARGE SCALE GENOMIC DNA]</scope>
</reference>
<dbReference type="EMBL" id="FZQP02000559">
    <property type="protein sequence ID" value="VVC89506.1"/>
    <property type="molecule type" value="Genomic_DNA"/>
</dbReference>
<dbReference type="Proteomes" id="UP000324832">
    <property type="component" value="Unassembled WGS sequence"/>
</dbReference>
<organism evidence="1 2">
    <name type="scientific">Leptidea sinapis</name>
    <dbReference type="NCBI Taxonomy" id="189913"/>
    <lineage>
        <taxon>Eukaryota</taxon>
        <taxon>Metazoa</taxon>
        <taxon>Ecdysozoa</taxon>
        <taxon>Arthropoda</taxon>
        <taxon>Hexapoda</taxon>
        <taxon>Insecta</taxon>
        <taxon>Pterygota</taxon>
        <taxon>Neoptera</taxon>
        <taxon>Endopterygota</taxon>
        <taxon>Lepidoptera</taxon>
        <taxon>Glossata</taxon>
        <taxon>Ditrysia</taxon>
        <taxon>Papilionoidea</taxon>
        <taxon>Pieridae</taxon>
        <taxon>Dismorphiinae</taxon>
        <taxon>Leptidea</taxon>
    </lineage>
</organism>
<proteinExistence type="predicted"/>
<accession>A0A5E4PTT4</accession>
<evidence type="ECO:0000313" key="1">
    <source>
        <dbReference type="EMBL" id="VVC89506.1"/>
    </source>
</evidence>
<protein>
    <submittedName>
        <fullName evidence="1">Uncharacterized protein</fullName>
    </submittedName>
</protein>
<name>A0A5E4PTT4_9NEOP</name>
<evidence type="ECO:0000313" key="2">
    <source>
        <dbReference type="Proteomes" id="UP000324832"/>
    </source>
</evidence>
<sequence>MYGLGLGGLGGGYGRYSGGGGYGRQFLNNGASGMGEQGYGGGGMNQFHNIGAHNRRVSSINSLESSGFHNIGGGSAMNHGGFGRNGYDNFNNLGSAYGNGFQEGMGGGGMGGGIIVPLPRNMKYLIILILGFVTQLGAKPLLGVHLISAAKAGAGIGSEIGAIIGTNIGSQVGSIYGAEIGMSLDSFRLMHKGLIHNTEKLGNNITQALLKSGAELTENVQSGVTNTLEGISNGLLSNIL</sequence>
<keyword evidence="2" id="KW-1185">Reference proteome</keyword>
<dbReference type="AlphaFoldDB" id="A0A5E4PTT4"/>